<evidence type="ECO:0000313" key="3">
    <source>
        <dbReference type="Proteomes" id="UP000216188"/>
    </source>
</evidence>
<dbReference type="Pfam" id="PF20720">
    <property type="entry name" value="nSTAND3"/>
    <property type="match status" value="1"/>
</dbReference>
<name>A0A256GHE3_9HYPH</name>
<proteinExistence type="predicted"/>
<evidence type="ECO:0000259" key="1">
    <source>
        <dbReference type="Pfam" id="PF20720"/>
    </source>
</evidence>
<dbReference type="InterPro" id="IPR049050">
    <property type="entry name" value="nSTAND3"/>
</dbReference>
<dbReference type="SUPFAM" id="SSF52540">
    <property type="entry name" value="P-loop containing nucleoside triphosphate hydrolases"/>
    <property type="match status" value="2"/>
</dbReference>
<dbReference type="InterPro" id="IPR027417">
    <property type="entry name" value="P-loop_NTPase"/>
</dbReference>
<gene>
    <name evidence="2" type="ORF">CEV34_2252</name>
</gene>
<accession>A0A256GHE3</accession>
<protein>
    <recommendedName>
        <fullName evidence="1">Novel STAND NTPase 3 domain-containing protein</fullName>
    </recommendedName>
</protein>
<organism evidence="2 3">
    <name type="scientific">Brucella pseudogrignonensis</name>
    <dbReference type="NCBI Taxonomy" id="419475"/>
    <lineage>
        <taxon>Bacteria</taxon>
        <taxon>Pseudomonadati</taxon>
        <taxon>Pseudomonadota</taxon>
        <taxon>Alphaproteobacteria</taxon>
        <taxon>Hyphomicrobiales</taxon>
        <taxon>Brucellaceae</taxon>
        <taxon>Brucella/Ochrobactrum group</taxon>
        <taxon>Brucella</taxon>
    </lineage>
</organism>
<reference evidence="2 3" key="1">
    <citation type="submission" date="2017-07" db="EMBL/GenBank/DDBJ databases">
        <title>Phylogenetic study on the rhizospheric bacterium Ochrobactrum sp. A44.</title>
        <authorList>
            <person name="Krzyzanowska D.M."/>
            <person name="Ossowicki A."/>
            <person name="Rajewska M."/>
            <person name="Maciag T."/>
            <person name="Kaczynski Z."/>
            <person name="Czerwicka M."/>
            <person name="Jafra S."/>
        </authorList>
    </citation>
    <scope>NUCLEOTIDE SEQUENCE [LARGE SCALE GENOMIC DNA]</scope>
    <source>
        <strain evidence="2 3">CCUG 30717</strain>
    </source>
</reference>
<dbReference type="EMBL" id="NNRM01000018">
    <property type="protein sequence ID" value="OYR26542.1"/>
    <property type="molecule type" value="Genomic_DNA"/>
</dbReference>
<keyword evidence="3" id="KW-1185">Reference proteome</keyword>
<evidence type="ECO:0000313" key="2">
    <source>
        <dbReference type="EMBL" id="OYR26542.1"/>
    </source>
</evidence>
<feature type="domain" description="Novel STAND NTPase 3" evidence="1">
    <location>
        <begin position="163"/>
        <end position="319"/>
    </location>
</feature>
<comment type="caution">
    <text evidence="2">The sequence shown here is derived from an EMBL/GenBank/DDBJ whole genome shotgun (WGS) entry which is preliminary data.</text>
</comment>
<sequence>MAIAQEVLKRPVETFLPSKDGGRDGAFLGRWSNESSAGRSTIQCKFTSKADAPLNLSAVKSELTKAGKLAARGLAEDYILLTNHGVSGAQAGIIAAAFEAVGVKNCVILGRDWIAQQIRESSRLRVMVPRVYGLGDLSQILDERAYAQSRAVLSALGDDLACFVVTDAHRQSVDALLDHNFVLLLGDPASGKSTIAASLALGALDHWHAPTIRVTSPEDIMRHWNPDDPKQFFWIDDAFGATQYQRHIADAWNRQMPLMAAALRKGARFLLTSRTYIWRSAHRDLKTGAFPLFDKSQVVINVQGLATAEKAQILYNHIKRGDQPASFKMAIKPHLSTLAEDASFLPETARRLGSAFFTEKVAPDEEGLLDFARRPVDFLKDVLRNLDRSEAAAVALVFMHGGQLASPIENDDRIALISELLGVTAAEIRLSLDSLRGSLALLVDTAEGPKWTFKHPTIGDAYAALVANSPELTEIYLRGAKFERLLEEVVCGGVELRGASVRVGPSLYPALLNRLLVHPVDYRIRYFLGQRCDEAFLRLVVDQVPNILDLRPGAFMAYSSENRLLAKLHQAKLLPEEKRHKLVEHIIDTTLTVPDGGIFRDESLRSLMTDAEFENLAAQVRGDVLDRIDAHVSDWKSNCESSDPDSHFDELSSFLSGFEDTLPIDDPYRAKIESGRIAIGKAIEELNETRDPDVEDRVETPVGRAVTARSNIQSIFDDVDC</sequence>
<dbReference type="AlphaFoldDB" id="A0A256GHE3"/>
<dbReference type="Proteomes" id="UP000216188">
    <property type="component" value="Unassembled WGS sequence"/>
</dbReference>